<protein>
    <submittedName>
        <fullName evidence="3">Conjugal transfer protein TraE</fullName>
    </submittedName>
</protein>
<proteinExistence type="inferred from homology"/>
<dbReference type="PANTHER" id="PTHR30121:SF6">
    <property type="entry name" value="SLR6007 PROTEIN"/>
    <property type="match status" value="1"/>
</dbReference>
<name>A0ABU7QS92_AVIPA</name>
<organism evidence="3 4">
    <name type="scientific">Avibacterium paragallinarum</name>
    <name type="common">Haemophilus gallinarum</name>
    <dbReference type="NCBI Taxonomy" id="728"/>
    <lineage>
        <taxon>Bacteria</taxon>
        <taxon>Pseudomonadati</taxon>
        <taxon>Pseudomonadota</taxon>
        <taxon>Gammaproteobacteria</taxon>
        <taxon>Pasteurellales</taxon>
        <taxon>Pasteurellaceae</taxon>
        <taxon>Avibacterium</taxon>
    </lineage>
</organism>
<dbReference type="SUPFAM" id="SSF52540">
    <property type="entry name" value="P-loop containing nucleoside triphosphate hydrolases"/>
    <property type="match status" value="1"/>
</dbReference>
<reference evidence="3 4" key="1">
    <citation type="journal article" date="2022" name="Front. Microbiol.">
        <title>Commensal bacteria contribute to the growth of multidrug-resistant Avibacterium paragallinarum in chickens.</title>
        <authorList>
            <person name="Zhu J."/>
            <person name="Chen Y."/>
            <person name="Wu Y."/>
            <person name="Wang Y."/>
            <person name="Zhu K."/>
        </authorList>
    </citation>
    <scope>NUCLEOTIDE SEQUENCE [LARGE SCALE GENOMIC DNA]</scope>
    <source>
        <strain evidence="3 4">AV12</strain>
    </source>
</reference>
<dbReference type="InterPro" id="IPR051162">
    <property type="entry name" value="T4SS_component"/>
</dbReference>
<dbReference type="EMBL" id="JAMDKS010000025">
    <property type="protein sequence ID" value="MEE6113480.1"/>
    <property type="molecule type" value="Genomic_DNA"/>
</dbReference>
<dbReference type="RefSeq" id="WP_194751863.1">
    <property type="nucleotide sequence ID" value="NZ_JACEWB010000025.1"/>
</dbReference>
<dbReference type="InterPro" id="IPR027417">
    <property type="entry name" value="P-loop_NTPase"/>
</dbReference>
<evidence type="ECO:0000313" key="4">
    <source>
        <dbReference type="Proteomes" id="UP001352533"/>
    </source>
</evidence>
<dbReference type="Pfam" id="PF03135">
    <property type="entry name" value="CagE_TrbE_VirB"/>
    <property type="match status" value="1"/>
</dbReference>
<dbReference type="PANTHER" id="PTHR30121">
    <property type="entry name" value="UNCHARACTERIZED PROTEIN YJGR-RELATED"/>
    <property type="match status" value="1"/>
</dbReference>
<evidence type="ECO:0000259" key="2">
    <source>
        <dbReference type="Pfam" id="PF03135"/>
    </source>
</evidence>
<comment type="similarity">
    <text evidence="1">Belongs to the TrbE/VirB4 family.</text>
</comment>
<dbReference type="Proteomes" id="UP001352533">
    <property type="component" value="Unassembled WGS sequence"/>
</dbReference>
<accession>A0ABU7QS92</accession>
<dbReference type="InterPro" id="IPR018145">
    <property type="entry name" value="CagE_TrbE_VirB_cntrl_dom"/>
</dbReference>
<evidence type="ECO:0000256" key="1">
    <source>
        <dbReference type="ARBA" id="ARBA00006512"/>
    </source>
</evidence>
<keyword evidence="4" id="KW-1185">Reference proteome</keyword>
<gene>
    <name evidence="3" type="ORF">M5S25_09795</name>
</gene>
<evidence type="ECO:0000313" key="3">
    <source>
        <dbReference type="EMBL" id="MEE6113480.1"/>
    </source>
</evidence>
<sequence length="813" mass="92137">MHADKLKNAKSIEDLLPAYRNNVSDYVISLEGDKLLFTIELSGTAFKSVSDNELYSYFVGLDDFFLNLGKEYGGKLAIWTHIIKKRDEFKEEYQFNSKFIREFTETYLTAFNSEKHNFFKTNYYISFVLKYDDIHEGLSQCDSIVSLADTILRRYEGGVLSVLDISDSVSICENNEFLSYLLNGNRSTITLNDSEIIDSICNSDWLFNYDFFEIRNRESTKSKFGTGYVLKGYPAESNHGMWDFLLELPYEFILSQSFIFTTAQKSIRAIEIQEHKLSSAGDSAIRELEELHAGRAFLSTGEVAFGDYQASMLIFGDTPKAAVNNGAKVISAFTDKGKGARWTRFTLESMFAFLSIMPGTKIRPLNSTRCSTNLVNGFSLHNYFGGKKSGNPIGDGSALIPIKTPTQGLYYFNTHYTPLHINATGEKIAGHFLVLGATGTGKTTWEAAFVAFVTRFNPQIFVVDYKRSTEIYMRAYGASYFTLESGIDTGLNPFQLDFEALPLNEKQKREKDLLQFLYSFVSACAVDHNGLVSDEERLLIKEAVDAVMLLPRTQRRFSLILQSIPQGTPLHLRLRKWCHSYNGEYAWVVDSPINKFNPFEFDRIGFDTTVILETKDHPATEPLLAILLYYKNVMKQANKGRLMLSIIEEFYMPCNYPTTQNMIKQTLKTGRLTGEFLGLVSQSPADAIQCQIFAAIVEQTATKIMLPNPMATYDDDDIGYKRIGLTPKDFAILKGFDKESRKMLVKQGDSTTELHFDLSHCMKFMPILSGSTEGQIECEKIREIYGDNPDDWIEPFLARMKELKQQQTAAIAA</sequence>
<feature type="domain" description="CagE TrbE VirB component of type IV transporter system central" evidence="2">
    <location>
        <begin position="167"/>
        <end position="351"/>
    </location>
</feature>
<comment type="caution">
    <text evidence="3">The sequence shown here is derived from an EMBL/GenBank/DDBJ whole genome shotgun (WGS) entry which is preliminary data.</text>
</comment>
<dbReference type="Gene3D" id="3.40.50.300">
    <property type="entry name" value="P-loop containing nucleotide triphosphate hydrolases"/>
    <property type="match status" value="1"/>
</dbReference>